<evidence type="ECO:0000313" key="2">
    <source>
        <dbReference type="EMBL" id="MBB6632905.1"/>
    </source>
</evidence>
<dbReference type="Proteomes" id="UP000535838">
    <property type="component" value="Unassembled WGS sequence"/>
</dbReference>
<organism evidence="2 3">
    <name type="scientific">Cohnella thailandensis</name>
    <dbReference type="NCBI Taxonomy" id="557557"/>
    <lineage>
        <taxon>Bacteria</taxon>
        <taxon>Bacillati</taxon>
        <taxon>Bacillota</taxon>
        <taxon>Bacilli</taxon>
        <taxon>Bacillales</taxon>
        <taxon>Paenibacillaceae</taxon>
        <taxon>Cohnella</taxon>
    </lineage>
</organism>
<feature type="transmembrane region" description="Helical" evidence="1">
    <location>
        <begin position="215"/>
        <end position="236"/>
    </location>
</feature>
<proteinExistence type="predicted"/>
<evidence type="ECO:0000313" key="3">
    <source>
        <dbReference type="Proteomes" id="UP000535838"/>
    </source>
</evidence>
<keyword evidence="3" id="KW-1185">Reference proteome</keyword>
<keyword evidence="1" id="KW-1133">Transmembrane helix</keyword>
<feature type="transmembrane region" description="Helical" evidence="1">
    <location>
        <begin position="116"/>
        <end position="145"/>
    </location>
</feature>
<dbReference type="InterPro" id="IPR010390">
    <property type="entry name" value="ABC-2_transporter-like"/>
</dbReference>
<dbReference type="AlphaFoldDB" id="A0A841SS66"/>
<feature type="transmembrane region" description="Helical" evidence="1">
    <location>
        <begin position="74"/>
        <end position="95"/>
    </location>
</feature>
<dbReference type="PANTHER" id="PTHR36833:SF1">
    <property type="entry name" value="INTEGRAL MEMBRANE TRANSPORT PROTEIN"/>
    <property type="match status" value="1"/>
</dbReference>
<feature type="transmembrane region" description="Helical" evidence="1">
    <location>
        <begin position="37"/>
        <end position="59"/>
    </location>
</feature>
<evidence type="ECO:0000256" key="1">
    <source>
        <dbReference type="SAM" id="Phobius"/>
    </source>
</evidence>
<dbReference type="PANTHER" id="PTHR36833">
    <property type="entry name" value="SLR0610 PROTEIN-RELATED"/>
    <property type="match status" value="1"/>
</dbReference>
<dbReference type="RefSeq" id="WP_185118124.1">
    <property type="nucleotide sequence ID" value="NZ_JACJVQ010000002.1"/>
</dbReference>
<dbReference type="Pfam" id="PF06182">
    <property type="entry name" value="ABC2_membrane_6"/>
    <property type="match status" value="1"/>
</dbReference>
<keyword evidence="1" id="KW-0472">Membrane</keyword>
<reference evidence="2 3" key="1">
    <citation type="submission" date="2020-08" db="EMBL/GenBank/DDBJ databases">
        <title>Cohnella phylogeny.</title>
        <authorList>
            <person name="Dunlap C."/>
        </authorList>
    </citation>
    <scope>NUCLEOTIDE SEQUENCE [LARGE SCALE GENOMIC DNA]</scope>
    <source>
        <strain evidence="2 3">DSM 25241</strain>
    </source>
</reference>
<name>A0A841SS66_9BACL</name>
<dbReference type="EMBL" id="JACJVQ010000002">
    <property type="protein sequence ID" value="MBB6632905.1"/>
    <property type="molecule type" value="Genomic_DNA"/>
</dbReference>
<keyword evidence="1" id="KW-0812">Transmembrane</keyword>
<comment type="caution">
    <text evidence="2">The sequence shown here is derived from an EMBL/GenBank/DDBJ whole genome shotgun (WGS) entry which is preliminary data.</text>
</comment>
<accession>A0A841SS66</accession>
<protein>
    <submittedName>
        <fullName evidence="2">ABC-2 family transporter protein</fullName>
    </submittedName>
</protein>
<feature type="transmembrane region" description="Helical" evidence="1">
    <location>
        <begin position="151"/>
        <end position="173"/>
    </location>
</feature>
<feature type="transmembrane region" description="Helical" evidence="1">
    <location>
        <begin position="242"/>
        <end position="262"/>
    </location>
</feature>
<gene>
    <name evidence="2" type="ORF">H7B67_02025</name>
</gene>
<sequence length="274" mass="30514">MTRTTLSVRNTPRRILFLYRRLFGQQLKAILEYSSDFYVMIGAAAFTQIVGFLFLWVVFSRIPVIQGWGFWEVAFMYAMIYFSEGVGSLFFEGTWRMLRLVNMGELDRYLVRPMPIVLQIFCTGIGMNGIGNIAIGGAIIGMSLYHVDIDWSITSVLSALVVLASALAVRIGINLAANCSAFWIRTSGNAFPIMVHNMGEFAKYPITIYSLGLQLFLALGVPFAFVSFVPAAVLFGKEDWAAYGWLSPLAAAYVFGIALLLLRIGLRRYESSGN</sequence>